<dbReference type="EMBL" id="LAZR01061951">
    <property type="protein sequence ID" value="KKK62524.1"/>
    <property type="molecule type" value="Genomic_DNA"/>
</dbReference>
<dbReference type="SUPFAM" id="SSF53335">
    <property type="entry name" value="S-adenosyl-L-methionine-dependent methyltransferases"/>
    <property type="match status" value="1"/>
</dbReference>
<organism evidence="2">
    <name type="scientific">marine sediment metagenome</name>
    <dbReference type="NCBI Taxonomy" id="412755"/>
    <lineage>
        <taxon>unclassified sequences</taxon>
        <taxon>metagenomes</taxon>
        <taxon>ecological metagenomes</taxon>
    </lineage>
</organism>
<sequence length="206" mass="22563">VLAKLAGYVVGYEPNPFYSMVCNTNLDLNDLHVEIYNAALGSQPGRSPFYLRESGGASSLWPDELYSSRTVEEIEVQVVAIDEVVQGKKINTLVIDAEGSEYELLTNMDLRPINKLVIEMHGQQLGESGTSEILAKLGKAGFDLATIVGPSLYPNSSYILVVGRPEVVEYVRDDAVYNEMEQLIRQQMGLGLGLGQDGSSHNTNHN</sequence>
<protein>
    <recommendedName>
        <fullName evidence="1">Methyltransferase FkbM domain-containing protein</fullName>
    </recommendedName>
</protein>
<dbReference type="NCBIfam" id="TIGR01444">
    <property type="entry name" value="fkbM_fam"/>
    <property type="match status" value="1"/>
</dbReference>
<dbReference type="InterPro" id="IPR006342">
    <property type="entry name" value="FkbM_mtfrase"/>
</dbReference>
<dbReference type="Pfam" id="PF05050">
    <property type="entry name" value="Methyltransf_21"/>
    <property type="match status" value="1"/>
</dbReference>
<gene>
    <name evidence="2" type="ORF">LCGC14_3003460</name>
</gene>
<reference evidence="2" key="1">
    <citation type="journal article" date="2015" name="Nature">
        <title>Complex archaea that bridge the gap between prokaryotes and eukaryotes.</title>
        <authorList>
            <person name="Spang A."/>
            <person name="Saw J.H."/>
            <person name="Jorgensen S.L."/>
            <person name="Zaremba-Niedzwiedzka K."/>
            <person name="Martijn J."/>
            <person name="Lind A.E."/>
            <person name="van Eijk R."/>
            <person name="Schleper C."/>
            <person name="Guy L."/>
            <person name="Ettema T.J."/>
        </authorList>
    </citation>
    <scope>NUCLEOTIDE SEQUENCE</scope>
</reference>
<evidence type="ECO:0000313" key="2">
    <source>
        <dbReference type="EMBL" id="KKK62524.1"/>
    </source>
</evidence>
<feature type="non-terminal residue" evidence="2">
    <location>
        <position position="1"/>
    </location>
</feature>
<dbReference type="InterPro" id="IPR029063">
    <property type="entry name" value="SAM-dependent_MTases_sf"/>
</dbReference>
<feature type="domain" description="Methyltransferase FkbM" evidence="1">
    <location>
        <begin position="7"/>
        <end position="143"/>
    </location>
</feature>
<dbReference type="AlphaFoldDB" id="A0A0F8Z7Z0"/>
<evidence type="ECO:0000259" key="1">
    <source>
        <dbReference type="Pfam" id="PF05050"/>
    </source>
</evidence>
<proteinExistence type="predicted"/>
<accession>A0A0F8Z7Z0</accession>
<comment type="caution">
    <text evidence="2">The sequence shown here is derived from an EMBL/GenBank/DDBJ whole genome shotgun (WGS) entry which is preliminary data.</text>
</comment>
<dbReference type="Gene3D" id="3.40.50.150">
    <property type="entry name" value="Vaccinia Virus protein VP39"/>
    <property type="match status" value="1"/>
</dbReference>
<name>A0A0F8Z7Z0_9ZZZZ</name>